<reference evidence="1 2" key="1">
    <citation type="submission" date="2024-08" db="EMBL/GenBank/DDBJ databases">
        <authorList>
            <person name="Cucini C."/>
            <person name="Frati F."/>
        </authorList>
    </citation>
    <scope>NUCLEOTIDE SEQUENCE [LARGE SCALE GENOMIC DNA]</scope>
</reference>
<gene>
    <name evidence="1" type="ORF">ODALV1_LOCUS27027</name>
</gene>
<dbReference type="EMBL" id="CAXLJM020000119">
    <property type="protein sequence ID" value="CAL8137677.1"/>
    <property type="molecule type" value="Genomic_DNA"/>
</dbReference>
<evidence type="ECO:0000313" key="2">
    <source>
        <dbReference type="Proteomes" id="UP001642540"/>
    </source>
</evidence>
<organism evidence="1 2">
    <name type="scientific">Orchesella dallaii</name>
    <dbReference type="NCBI Taxonomy" id="48710"/>
    <lineage>
        <taxon>Eukaryota</taxon>
        <taxon>Metazoa</taxon>
        <taxon>Ecdysozoa</taxon>
        <taxon>Arthropoda</taxon>
        <taxon>Hexapoda</taxon>
        <taxon>Collembola</taxon>
        <taxon>Entomobryomorpha</taxon>
        <taxon>Entomobryoidea</taxon>
        <taxon>Orchesellidae</taxon>
        <taxon>Orchesellinae</taxon>
        <taxon>Orchesella</taxon>
    </lineage>
</organism>
<accession>A0ABP1RWW3</accession>
<keyword evidence="2" id="KW-1185">Reference proteome</keyword>
<dbReference type="Proteomes" id="UP001642540">
    <property type="component" value="Unassembled WGS sequence"/>
</dbReference>
<proteinExistence type="predicted"/>
<comment type="caution">
    <text evidence="1">The sequence shown here is derived from an EMBL/GenBank/DDBJ whole genome shotgun (WGS) entry which is preliminary data.</text>
</comment>
<evidence type="ECO:0000313" key="1">
    <source>
        <dbReference type="EMBL" id="CAL8137677.1"/>
    </source>
</evidence>
<name>A0ABP1RWW3_9HEXA</name>
<sequence length="151" mass="17263">MAGIQMEAKELLRSLEVNGPKLARFKQLVQVQGEDALYPDWSCHPGYNPQYGRLDDTHTDGIESIMRSCERTECKEGCIMGNIGIIEGYRKFRSEDEISRSLQKYLDLNEHDTYKTIASKIVSDCGEIAKKSGFLYCDYEFIQCVEKAWAC</sequence>
<protein>
    <submittedName>
        <fullName evidence="1">Uncharacterized protein</fullName>
    </submittedName>
</protein>